<dbReference type="GO" id="GO:0006589">
    <property type="term" value="P:octopamine biosynthetic process"/>
    <property type="evidence" value="ECO:0007669"/>
    <property type="project" value="TreeGrafter"/>
</dbReference>
<dbReference type="GO" id="GO:0042420">
    <property type="term" value="P:dopamine catabolic process"/>
    <property type="evidence" value="ECO:0007669"/>
    <property type="project" value="TreeGrafter"/>
</dbReference>
<evidence type="ECO:0000313" key="3">
    <source>
        <dbReference type="EMBL" id="KAJ6648587.1"/>
    </source>
</evidence>
<dbReference type="GO" id="GO:0042421">
    <property type="term" value="P:norepinephrine biosynthetic process"/>
    <property type="evidence" value="ECO:0007669"/>
    <property type="project" value="TreeGrafter"/>
</dbReference>
<sequence>MKLQLVFLICTFAVGALGHAVIQLDADFGVMFHMTTVPGRIEIEVTAKTLGWVGFGFSKTSSLSTSDLVIGGVHDTNETLYHGDYWSTNSNVVPTLDEQQDWGRNDTQCHQNATHTIMYYYRQLDTGDADQDYVIPNGNIYLVWSFGTSDTLDNGYRKEVYSEQINMVALGGHGTGSSAMIQGSVAITLLCVAFFSFF</sequence>
<dbReference type="InterPro" id="IPR000945">
    <property type="entry name" value="DBH-like"/>
</dbReference>
<dbReference type="EMBL" id="WJQU01000001">
    <property type="protein sequence ID" value="KAJ6648587.1"/>
    <property type="molecule type" value="Genomic_DNA"/>
</dbReference>
<feature type="domain" description="DOMON" evidence="2">
    <location>
        <begin position="26"/>
        <end position="147"/>
    </location>
</feature>
<dbReference type="InterPro" id="IPR005018">
    <property type="entry name" value="DOMON_domain"/>
</dbReference>
<dbReference type="OrthoDB" id="19261at2759"/>
<feature type="signal peptide" evidence="1">
    <location>
        <begin position="1"/>
        <end position="18"/>
    </location>
</feature>
<name>A0A9Q0NE30_9DIPT</name>
<organism evidence="3 4">
    <name type="scientific">Pseudolycoriella hygida</name>
    <dbReference type="NCBI Taxonomy" id="35572"/>
    <lineage>
        <taxon>Eukaryota</taxon>
        <taxon>Metazoa</taxon>
        <taxon>Ecdysozoa</taxon>
        <taxon>Arthropoda</taxon>
        <taxon>Hexapoda</taxon>
        <taxon>Insecta</taxon>
        <taxon>Pterygota</taxon>
        <taxon>Neoptera</taxon>
        <taxon>Endopterygota</taxon>
        <taxon>Diptera</taxon>
        <taxon>Nematocera</taxon>
        <taxon>Sciaroidea</taxon>
        <taxon>Sciaridae</taxon>
        <taxon>Pseudolycoriella</taxon>
    </lineage>
</organism>
<accession>A0A9Q0NE30</accession>
<dbReference type="CDD" id="cd09631">
    <property type="entry name" value="DOMON_DOH"/>
    <property type="match status" value="1"/>
</dbReference>
<dbReference type="PANTHER" id="PTHR10157:SF23">
    <property type="entry name" value="MOXD1 HOMOLOG 1"/>
    <property type="match status" value="1"/>
</dbReference>
<dbReference type="Proteomes" id="UP001151699">
    <property type="component" value="Chromosome A"/>
</dbReference>
<reference evidence="3" key="1">
    <citation type="submission" date="2022-07" db="EMBL/GenBank/DDBJ databases">
        <authorList>
            <person name="Trinca V."/>
            <person name="Uliana J.V.C."/>
            <person name="Torres T.T."/>
            <person name="Ward R.J."/>
            <person name="Monesi N."/>
        </authorList>
    </citation>
    <scope>NUCLEOTIDE SEQUENCE</scope>
    <source>
        <strain evidence="3">HSMRA1968</strain>
        <tissue evidence="3">Whole embryos</tissue>
    </source>
</reference>
<evidence type="ECO:0000256" key="1">
    <source>
        <dbReference type="SAM" id="SignalP"/>
    </source>
</evidence>
<dbReference type="GO" id="GO:0004500">
    <property type="term" value="F:dopamine beta-monooxygenase activity"/>
    <property type="evidence" value="ECO:0007669"/>
    <property type="project" value="InterPro"/>
</dbReference>
<evidence type="ECO:0000259" key="2">
    <source>
        <dbReference type="PROSITE" id="PS50836"/>
    </source>
</evidence>
<dbReference type="SMART" id="SM00664">
    <property type="entry name" value="DoH"/>
    <property type="match status" value="1"/>
</dbReference>
<dbReference type="GO" id="GO:0005507">
    <property type="term" value="F:copper ion binding"/>
    <property type="evidence" value="ECO:0007669"/>
    <property type="project" value="TreeGrafter"/>
</dbReference>
<protein>
    <submittedName>
        <fullName evidence="3">MOXD1 like 2</fullName>
    </submittedName>
</protein>
<dbReference type="Pfam" id="PF03351">
    <property type="entry name" value="DOMON"/>
    <property type="match status" value="1"/>
</dbReference>
<dbReference type="PANTHER" id="PTHR10157">
    <property type="entry name" value="DOPAMINE BETA HYDROXYLASE RELATED"/>
    <property type="match status" value="1"/>
</dbReference>
<comment type="caution">
    <text evidence="3">The sequence shown here is derived from an EMBL/GenBank/DDBJ whole genome shotgun (WGS) entry which is preliminary data.</text>
</comment>
<feature type="chain" id="PRO_5040463847" evidence="1">
    <location>
        <begin position="19"/>
        <end position="198"/>
    </location>
</feature>
<gene>
    <name evidence="3" type="primary">olf413_0</name>
    <name evidence="3" type="ORF">Bhyg_03817</name>
</gene>
<proteinExistence type="predicted"/>
<dbReference type="PROSITE" id="PS50836">
    <property type="entry name" value="DOMON"/>
    <property type="match status" value="1"/>
</dbReference>
<evidence type="ECO:0000313" key="4">
    <source>
        <dbReference type="Proteomes" id="UP001151699"/>
    </source>
</evidence>
<dbReference type="GO" id="GO:0030667">
    <property type="term" value="C:secretory granule membrane"/>
    <property type="evidence" value="ECO:0007669"/>
    <property type="project" value="TreeGrafter"/>
</dbReference>
<dbReference type="InterPro" id="IPR045266">
    <property type="entry name" value="DOH_DOMON"/>
</dbReference>
<dbReference type="AlphaFoldDB" id="A0A9Q0NE30"/>
<keyword evidence="1" id="KW-0732">Signal</keyword>
<keyword evidence="4" id="KW-1185">Reference proteome</keyword>
<dbReference type="GO" id="GO:0005615">
    <property type="term" value="C:extracellular space"/>
    <property type="evidence" value="ECO:0007669"/>
    <property type="project" value="TreeGrafter"/>
</dbReference>